<proteinExistence type="predicted"/>
<gene>
    <name evidence="1" type="ORF">KSX_06080</name>
</gene>
<sequence>MAKQYILLPFVHGIDATAISSALAFAQERDMTLLLASLIRLPNKESQREPRPEALAQAYDFFELIQHKAAQIGVATKCVHHSTHHVARSIEALAQEWACAGIMLFIRNGKGIFLETSDIKQVLEVPGRPVFLFRIPSRRSVYTRMLTTLLHSIQSYILSFLPTSPYTHKQ</sequence>
<dbReference type="SUPFAM" id="SSF52402">
    <property type="entry name" value="Adenine nucleotide alpha hydrolases-like"/>
    <property type="match status" value="1"/>
</dbReference>
<evidence type="ECO:0000313" key="2">
    <source>
        <dbReference type="Proteomes" id="UP000612362"/>
    </source>
</evidence>
<accession>A0A8J3MP05</accession>
<dbReference type="Proteomes" id="UP000612362">
    <property type="component" value="Unassembled WGS sequence"/>
</dbReference>
<comment type="caution">
    <text evidence="1">The sequence shown here is derived from an EMBL/GenBank/DDBJ whole genome shotgun (WGS) entry which is preliminary data.</text>
</comment>
<evidence type="ECO:0008006" key="3">
    <source>
        <dbReference type="Google" id="ProtNLM"/>
    </source>
</evidence>
<name>A0A8J3MP05_9CHLR</name>
<keyword evidence="2" id="KW-1185">Reference proteome</keyword>
<protein>
    <recommendedName>
        <fullName evidence="3">UspA domain-containing protein</fullName>
    </recommendedName>
</protein>
<dbReference type="AlphaFoldDB" id="A0A8J3MP05"/>
<evidence type="ECO:0000313" key="1">
    <source>
        <dbReference type="EMBL" id="GHO42445.1"/>
    </source>
</evidence>
<organism evidence="1 2">
    <name type="scientific">Ktedonospora formicarum</name>
    <dbReference type="NCBI Taxonomy" id="2778364"/>
    <lineage>
        <taxon>Bacteria</taxon>
        <taxon>Bacillati</taxon>
        <taxon>Chloroflexota</taxon>
        <taxon>Ktedonobacteria</taxon>
        <taxon>Ktedonobacterales</taxon>
        <taxon>Ktedonobacteraceae</taxon>
        <taxon>Ktedonospora</taxon>
    </lineage>
</organism>
<dbReference type="RefSeq" id="WP_220191984.1">
    <property type="nucleotide sequence ID" value="NZ_BNJF01000001.1"/>
</dbReference>
<reference evidence="1" key="1">
    <citation type="submission" date="2020-10" db="EMBL/GenBank/DDBJ databases">
        <title>Taxonomic study of unclassified bacteria belonging to the class Ktedonobacteria.</title>
        <authorList>
            <person name="Yabe S."/>
            <person name="Wang C.M."/>
            <person name="Zheng Y."/>
            <person name="Sakai Y."/>
            <person name="Cavaletti L."/>
            <person name="Monciardini P."/>
            <person name="Donadio S."/>
        </authorList>
    </citation>
    <scope>NUCLEOTIDE SEQUENCE</scope>
    <source>
        <strain evidence="1">SOSP1-1</strain>
    </source>
</reference>
<dbReference type="EMBL" id="BNJF01000001">
    <property type="protein sequence ID" value="GHO42445.1"/>
    <property type="molecule type" value="Genomic_DNA"/>
</dbReference>